<feature type="compositionally biased region" description="Polar residues" evidence="1">
    <location>
        <begin position="453"/>
        <end position="467"/>
    </location>
</feature>
<feature type="compositionally biased region" description="Acidic residues" evidence="1">
    <location>
        <begin position="565"/>
        <end position="576"/>
    </location>
</feature>
<proteinExistence type="predicted"/>
<feature type="compositionally biased region" description="Low complexity" evidence="1">
    <location>
        <begin position="492"/>
        <end position="514"/>
    </location>
</feature>
<feature type="region of interest" description="Disordered" evidence="1">
    <location>
        <begin position="561"/>
        <end position="624"/>
    </location>
</feature>
<evidence type="ECO:0000256" key="2">
    <source>
        <dbReference type="SAM" id="Phobius"/>
    </source>
</evidence>
<feature type="compositionally biased region" description="Basic and acidic residues" evidence="1">
    <location>
        <begin position="310"/>
        <end position="328"/>
    </location>
</feature>
<accession>K0RCB2</accession>
<dbReference type="eggNOG" id="ENOG502TECG">
    <property type="taxonomic scope" value="Eukaryota"/>
</dbReference>
<keyword evidence="2" id="KW-1133">Transmembrane helix</keyword>
<feature type="region of interest" description="Disordered" evidence="1">
    <location>
        <begin position="360"/>
        <end position="467"/>
    </location>
</feature>
<evidence type="ECO:0000313" key="3">
    <source>
        <dbReference type="EMBL" id="EJK50845.1"/>
    </source>
</evidence>
<keyword evidence="2" id="KW-0472">Membrane</keyword>
<comment type="caution">
    <text evidence="3">The sequence shown here is derived from an EMBL/GenBank/DDBJ whole genome shotgun (WGS) entry which is preliminary data.</text>
</comment>
<feature type="region of interest" description="Disordered" evidence="1">
    <location>
        <begin position="19"/>
        <end position="57"/>
    </location>
</feature>
<keyword evidence="2" id="KW-0812">Transmembrane</keyword>
<feature type="compositionally biased region" description="Low complexity" evidence="1">
    <location>
        <begin position="28"/>
        <end position="37"/>
    </location>
</feature>
<protein>
    <submittedName>
        <fullName evidence="3">Uncharacterized protein</fullName>
    </submittedName>
</protein>
<feature type="compositionally biased region" description="Basic residues" evidence="1">
    <location>
        <begin position="257"/>
        <end position="269"/>
    </location>
</feature>
<reference evidence="3 4" key="1">
    <citation type="journal article" date="2012" name="Genome Biol.">
        <title>Genome and low-iron response of an oceanic diatom adapted to chronic iron limitation.</title>
        <authorList>
            <person name="Lommer M."/>
            <person name="Specht M."/>
            <person name="Roy A.S."/>
            <person name="Kraemer L."/>
            <person name="Andreson R."/>
            <person name="Gutowska M.A."/>
            <person name="Wolf J."/>
            <person name="Bergner S.V."/>
            <person name="Schilhabel M.B."/>
            <person name="Klostermeier U.C."/>
            <person name="Beiko R.G."/>
            <person name="Rosenstiel P."/>
            <person name="Hippler M."/>
            <person name="Laroche J."/>
        </authorList>
    </citation>
    <scope>NUCLEOTIDE SEQUENCE [LARGE SCALE GENOMIC DNA]</scope>
    <source>
        <strain evidence="3 4">CCMP1005</strain>
    </source>
</reference>
<feature type="compositionally biased region" description="Polar residues" evidence="1">
    <location>
        <begin position="584"/>
        <end position="611"/>
    </location>
</feature>
<feature type="compositionally biased region" description="Basic and acidic residues" evidence="1">
    <location>
        <begin position="288"/>
        <end position="303"/>
    </location>
</feature>
<name>K0RCB2_THAOC</name>
<feature type="compositionally biased region" description="Basic and acidic residues" evidence="1">
    <location>
        <begin position="612"/>
        <end position="624"/>
    </location>
</feature>
<feature type="compositionally biased region" description="Polar residues" evidence="1">
    <location>
        <begin position="397"/>
        <end position="408"/>
    </location>
</feature>
<gene>
    <name evidence="3" type="ORF">THAOC_30047</name>
</gene>
<dbReference type="AlphaFoldDB" id="K0RCB2"/>
<organism evidence="3 4">
    <name type="scientific">Thalassiosira oceanica</name>
    <name type="common">Marine diatom</name>
    <dbReference type="NCBI Taxonomy" id="159749"/>
    <lineage>
        <taxon>Eukaryota</taxon>
        <taxon>Sar</taxon>
        <taxon>Stramenopiles</taxon>
        <taxon>Ochrophyta</taxon>
        <taxon>Bacillariophyta</taxon>
        <taxon>Coscinodiscophyceae</taxon>
        <taxon>Thalassiosirophycidae</taxon>
        <taxon>Thalassiosirales</taxon>
        <taxon>Thalassiosiraceae</taxon>
        <taxon>Thalassiosira</taxon>
    </lineage>
</organism>
<feature type="region of interest" description="Disordered" evidence="1">
    <location>
        <begin position="256"/>
        <end position="343"/>
    </location>
</feature>
<evidence type="ECO:0000256" key="1">
    <source>
        <dbReference type="SAM" id="MobiDB-lite"/>
    </source>
</evidence>
<feature type="transmembrane region" description="Helical" evidence="2">
    <location>
        <begin position="228"/>
        <end position="248"/>
    </location>
</feature>
<evidence type="ECO:0000313" key="4">
    <source>
        <dbReference type="Proteomes" id="UP000266841"/>
    </source>
</evidence>
<dbReference type="Proteomes" id="UP000266841">
    <property type="component" value="Unassembled WGS sequence"/>
</dbReference>
<feature type="region of interest" description="Disordered" evidence="1">
    <location>
        <begin position="489"/>
        <end position="516"/>
    </location>
</feature>
<keyword evidence="4" id="KW-1185">Reference proteome</keyword>
<dbReference type="EMBL" id="AGNL01042837">
    <property type="protein sequence ID" value="EJK50845.1"/>
    <property type="molecule type" value="Genomic_DNA"/>
</dbReference>
<sequence length="624" mass="68914">MSADFALVLRSKCATTVGARYRSTSSAPPQQQRQRQPAFDTAGRSTPPGSRQVDDDVVPSRPITCDVTIAPRRPVVDELSRDAARNPGVFLAPEQELLPCGVDNVLVLRDLPHHESDFILTLSSCQVAGSNFSLQVFPLQSSFSFSLLVGDDARYVRELRGERLPTGEVTIEFDMSSAVRSEIDQCGAEMEEKRERIFMNPLMSAERKEVLRGVVQSLERESRFVKTALSVMAGMGLVLMVAIAWTVANMRCIMRPRTPRSRTRSRRPSIPREVVRQDHGQEPQSSSRDVRDDERPRENDRLRVSSTCSTDEKSEVHADDGPDEKSEEPVETTPQSDERKVLQPALRSWYQEYLSPRLSPRDFKRTGARKRCQPTLLPQDSPEDVQTPLHKSAEAPSRSTFSPPQASFNAFEFTRQVEYSSSDDDEVNLTSDGGSPTHLDIHSPGPHIIGFSDASTPYESTDNDSSNLAGLDISAIDLPTSKKISVIERDTSSLSNSATISSQESEQMSEASKQIESSLDRGVLLESTIDFERTEDGVHPFSLEVSSILEKDLTTAVKLSFGSETNDEVQPGDEEAGVTMALPRTSNQGSVAQKLTPDTPQRPQTASSSKGGESESLFREYLEG</sequence>